<evidence type="ECO:0008006" key="6">
    <source>
        <dbReference type="Google" id="ProtNLM"/>
    </source>
</evidence>
<dbReference type="PROSITE" id="PS50294">
    <property type="entry name" value="WD_REPEATS_REGION"/>
    <property type="match status" value="1"/>
</dbReference>
<keyword evidence="2" id="KW-0677">Repeat</keyword>
<dbReference type="InterPro" id="IPR036322">
    <property type="entry name" value="WD40_repeat_dom_sf"/>
</dbReference>
<dbReference type="InterPro" id="IPR001680">
    <property type="entry name" value="WD40_rpt"/>
</dbReference>
<dbReference type="SMART" id="SM00320">
    <property type="entry name" value="WD40"/>
    <property type="match status" value="4"/>
</dbReference>
<organism evidence="4 5">
    <name type="scientific">Callosobruchus maculatus</name>
    <name type="common">Southern cowpea weevil</name>
    <name type="synonym">Pulse bruchid</name>
    <dbReference type="NCBI Taxonomy" id="64391"/>
    <lineage>
        <taxon>Eukaryota</taxon>
        <taxon>Metazoa</taxon>
        <taxon>Ecdysozoa</taxon>
        <taxon>Arthropoda</taxon>
        <taxon>Hexapoda</taxon>
        <taxon>Insecta</taxon>
        <taxon>Pterygota</taxon>
        <taxon>Neoptera</taxon>
        <taxon>Endopterygota</taxon>
        <taxon>Coleoptera</taxon>
        <taxon>Polyphaga</taxon>
        <taxon>Cucujiformia</taxon>
        <taxon>Chrysomeloidea</taxon>
        <taxon>Chrysomelidae</taxon>
        <taxon>Bruchinae</taxon>
        <taxon>Bruchini</taxon>
        <taxon>Callosobruchus</taxon>
    </lineage>
</organism>
<dbReference type="PROSITE" id="PS00678">
    <property type="entry name" value="WD_REPEATS_1"/>
    <property type="match status" value="1"/>
</dbReference>
<dbReference type="Proteomes" id="UP000410492">
    <property type="component" value="Unassembled WGS sequence"/>
</dbReference>
<proteinExistence type="predicted"/>
<dbReference type="GO" id="GO:0006364">
    <property type="term" value="P:rRNA processing"/>
    <property type="evidence" value="ECO:0007669"/>
    <property type="project" value="TreeGrafter"/>
</dbReference>
<protein>
    <recommendedName>
        <fullName evidence="6">WD repeat-containing protein 18</fullName>
    </recommendedName>
</protein>
<dbReference type="PANTHER" id="PTHR18763">
    <property type="entry name" value="WD-REPEAT PROTEIN 18"/>
    <property type="match status" value="1"/>
</dbReference>
<dbReference type="SUPFAM" id="SSF50978">
    <property type="entry name" value="WD40 repeat-like"/>
    <property type="match status" value="1"/>
</dbReference>
<reference evidence="4 5" key="1">
    <citation type="submission" date="2019-01" db="EMBL/GenBank/DDBJ databases">
        <authorList>
            <person name="Sayadi A."/>
        </authorList>
    </citation>
    <scope>NUCLEOTIDE SEQUENCE [LARGE SCALE GENOMIC DNA]</scope>
</reference>
<evidence type="ECO:0000256" key="1">
    <source>
        <dbReference type="ARBA" id="ARBA00022574"/>
    </source>
</evidence>
<keyword evidence="5" id="KW-1185">Reference proteome</keyword>
<dbReference type="GO" id="GO:0006261">
    <property type="term" value="P:DNA-templated DNA replication"/>
    <property type="evidence" value="ECO:0007669"/>
    <property type="project" value="TreeGrafter"/>
</dbReference>
<dbReference type="InterPro" id="IPR019775">
    <property type="entry name" value="WD40_repeat_CS"/>
</dbReference>
<accession>A0A653C5G8</accession>
<dbReference type="Gene3D" id="2.130.10.10">
    <property type="entry name" value="YVTN repeat-like/Quinoprotein amine dehydrogenase"/>
    <property type="match status" value="2"/>
</dbReference>
<evidence type="ECO:0000256" key="3">
    <source>
        <dbReference type="PROSITE-ProRule" id="PRU00221"/>
    </source>
</evidence>
<keyword evidence="1 3" id="KW-0853">WD repeat</keyword>
<evidence type="ECO:0000313" key="4">
    <source>
        <dbReference type="EMBL" id="VEN43142.1"/>
    </source>
</evidence>
<dbReference type="AlphaFoldDB" id="A0A653C5G8"/>
<dbReference type="GO" id="GO:0120330">
    <property type="term" value="C:rixosome complex"/>
    <property type="evidence" value="ECO:0007669"/>
    <property type="project" value="TreeGrafter"/>
</dbReference>
<dbReference type="PROSITE" id="PS50082">
    <property type="entry name" value="WD_REPEATS_2"/>
    <property type="match status" value="1"/>
</dbReference>
<name>A0A653C5G8_CALMS</name>
<dbReference type="PANTHER" id="PTHR18763:SF0">
    <property type="entry name" value="WD REPEAT-CONTAINING PROTEIN 18"/>
    <property type="match status" value="1"/>
</dbReference>
<dbReference type="GO" id="GO:0005656">
    <property type="term" value="C:nuclear pre-replicative complex"/>
    <property type="evidence" value="ECO:0007669"/>
    <property type="project" value="TreeGrafter"/>
</dbReference>
<dbReference type="Pfam" id="PF00400">
    <property type="entry name" value="WD40"/>
    <property type="match status" value="2"/>
</dbReference>
<dbReference type="InterPro" id="IPR015943">
    <property type="entry name" value="WD40/YVTN_repeat-like_dom_sf"/>
</dbReference>
<evidence type="ECO:0000313" key="5">
    <source>
        <dbReference type="Proteomes" id="UP000410492"/>
    </source>
</evidence>
<sequence length="414" mass="46717">MDAKDYLLTSSQYSQQFSACLWDYNTLNVMKLYRNGGTTASKCLELIGEDFILTAELAKPLLHVWLLNNQDVSKNIRLILPEPAACIAVCPKQVYLALGMTCKLYVWHISSGKLLSVQQKNYQPITCIKFSSDGEFVLVGGQDGMLVAYNLCDLVALSNNYLAQTDIGQVEPIYVKSDHSLPITDLHIGTFGKKSRFATVSSDQTCRLYNLLTGENLLTLVFDEPLFSVIFDACCWQLYVGGASGVVRTFSLQQPPRSVTHHVDKKTSLTFEGHTKKVTCLDLNSSNTVLATGSDDNFVFTWDIKSRQILKKIEHKAPITNIKFVMAYENFFADVVKPKTVINTLERNTDFGSDFKIAQIQLDDIELSDDENALDKQKIRESIKKENTRLRVINKQLYNAALEIRKKYCNNVRE</sequence>
<gene>
    <name evidence="4" type="ORF">CALMAC_LOCUS6380</name>
</gene>
<dbReference type="EMBL" id="CAACVG010007006">
    <property type="protein sequence ID" value="VEN43142.1"/>
    <property type="molecule type" value="Genomic_DNA"/>
</dbReference>
<evidence type="ECO:0000256" key="2">
    <source>
        <dbReference type="ARBA" id="ARBA00022737"/>
    </source>
</evidence>
<feature type="repeat" description="WD" evidence="3">
    <location>
        <begin position="271"/>
        <end position="312"/>
    </location>
</feature>
<dbReference type="InterPro" id="IPR045227">
    <property type="entry name" value="WDR18/Ipi3/RID3"/>
</dbReference>
<dbReference type="OrthoDB" id="756370at2759"/>